<organism evidence="3 4">
    <name type="scientific">Xanthobacter autotrophicus (strain ATCC BAA-1158 / Py2)</name>
    <dbReference type="NCBI Taxonomy" id="78245"/>
    <lineage>
        <taxon>Bacteria</taxon>
        <taxon>Pseudomonadati</taxon>
        <taxon>Pseudomonadota</taxon>
        <taxon>Alphaproteobacteria</taxon>
        <taxon>Hyphomicrobiales</taxon>
        <taxon>Xanthobacteraceae</taxon>
        <taxon>Xanthobacter</taxon>
    </lineage>
</organism>
<dbReference type="SMART" id="SM00998">
    <property type="entry name" value="ADSL_C"/>
    <property type="match status" value="1"/>
</dbReference>
<dbReference type="Pfam" id="PF00206">
    <property type="entry name" value="Lyase_1"/>
    <property type="match status" value="1"/>
</dbReference>
<reference evidence="3 4" key="1">
    <citation type="submission" date="2007-07" db="EMBL/GenBank/DDBJ databases">
        <title>Complete sequence of plasmid pXAUT01 of Xanthobacter autotrophicus Py2.</title>
        <authorList>
            <consortium name="US DOE Joint Genome Institute"/>
            <person name="Copeland A."/>
            <person name="Lucas S."/>
            <person name="Lapidus A."/>
            <person name="Barry K."/>
            <person name="Glavina del Rio T."/>
            <person name="Hammon N."/>
            <person name="Israni S."/>
            <person name="Dalin E."/>
            <person name="Tice H."/>
            <person name="Pitluck S."/>
            <person name="Sims D."/>
            <person name="Brettin T."/>
            <person name="Bruce D."/>
            <person name="Detter J.C."/>
            <person name="Han C."/>
            <person name="Tapia R."/>
            <person name="Brainard J."/>
            <person name="Schmutz J."/>
            <person name="Larimer F."/>
            <person name="Land M."/>
            <person name="Hauser L."/>
            <person name="Kyrpides N."/>
            <person name="Kim E."/>
            <person name="Ensigns S.A."/>
            <person name="Richardson P."/>
        </authorList>
    </citation>
    <scope>NUCLEOTIDE SEQUENCE [LARGE SCALE GENOMIC DNA]</scope>
    <source>
        <strain evidence="4">ATCC BAA-1158 / Py2</strain>
        <plasmid evidence="4">Plasmid pXAUT01</plasmid>
    </source>
</reference>
<dbReference type="EMBL" id="CP000782">
    <property type="protein sequence ID" value="ABS70083.1"/>
    <property type="molecule type" value="Genomic_DNA"/>
</dbReference>
<dbReference type="PRINTS" id="PR00145">
    <property type="entry name" value="ARGSUCLYASE"/>
</dbReference>
<dbReference type="InterPro" id="IPR022761">
    <property type="entry name" value="Fumarate_lyase_N"/>
</dbReference>
<dbReference type="Pfam" id="PF10397">
    <property type="entry name" value="ADSL_C"/>
    <property type="match status" value="1"/>
</dbReference>
<dbReference type="InterPro" id="IPR020557">
    <property type="entry name" value="Fumarate_lyase_CS"/>
</dbReference>
<feature type="domain" description="Adenylosuccinate lyase C-terminal" evidence="2">
    <location>
        <begin position="368"/>
        <end position="447"/>
    </location>
</feature>
<evidence type="ECO:0000259" key="2">
    <source>
        <dbReference type="SMART" id="SM00998"/>
    </source>
</evidence>
<dbReference type="Gene3D" id="1.20.200.10">
    <property type="entry name" value="Fumarase/aspartase (Central domain)"/>
    <property type="match status" value="1"/>
</dbReference>
<dbReference type="KEGG" id="xau:Xaut_4874"/>
<dbReference type="SUPFAM" id="SSF48557">
    <property type="entry name" value="L-aspartase-like"/>
    <property type="match status" value="1"/>
</dbReference>
<keyword evidence="1 3" id="KW-0456">Lyase</keyword>
<dbReference type="AlphaFoldDB" id="A7IPY7"/>
<dbReference type="InterPro" id="IPR000362">
    <property type="entry name" value="Fumarate_lyase_fam"/>
</dbReference>
<dbReference type="CDD" id="cd01597">
    <property type="entry name" value="pCLME"/>
    <property type="match status" value="1"/>
</dbReference>
<name>A7IPY7_XANP2</name>
<evidence type="ECO:0000256" key="1">
    <source>
        <dbReference type="ARBA" id="ARBA00023239"/>
    </source>
</evidence>
<gene>
    <name evidence="3" type="ordered locus">Xaut_4874</name>
</gene>
<dbReference type="PANTHER" id="PTHR43172">
    <property type="entry name" value="ADENYLOSUCCINATE LYASE"/>
    <property type="match status" value="1"/>
</dbReference>
<dbReference type="Gene3D" id="1.10.40.30">
    <property type="entry name" value="Fumarase/aspartase (C-terminal domain)"/>
    <property type="match status" value="1"/>
</dbReference>
<evidence type="ECO:0000313" key="3">
    <source>
        <dbReference type="EMBL" id="ABS70083.1"/>
    </source>
</evidence>
<dbReference type="PhylomeDB" id="A7IPY7"/>
<dbReference type="OrthoDB" id="9768878at2"/>
<sequence length="456" mass="49919">MTGWSFGSRIYGGAWSTPELQALFDDAPRTRRWLDLLGTLAQVEGEFGLIPEASAAAIVEACREVVLDDDFFARFAAGYRATGHSTAGLIDVIRQRYPEAVNEWFYFGATVQDVTDSWLMLALGEARALILADLDRSIAAATALCRDHRDTVMVGRTHGQQGLPITFGFKVAGWLAELRRHRRRFEEIEERMGIGQLCGGVGSLSALGRHGLEVQRAFCERVGLRPPLTSWTASRDVLVEWAQLLTLAAGTADRIGHEVYSLQRDEIGEVREGAVGEQIGSITMPHKRNPEIAEHLGTLSRVVRANTSALAESLPHDHERDGRSWKLEWHAVPELTMAGGKAVRLLGEMLSNLEVQADRMRANLDACDGRIYSEVLMLALAGKLGKQSAHRLVHQAAGRAGEERRAFREVVGQDPDIARTLTGAEIERVFNAGLQTAQCQALVDRVLAGGARDGAA</sequence>
<dbReference type="PRINTS" id="PR00149">
    <property type="entry name" value="FUMRATELYASE"/>
</dbReference>
<dbReference type="GO" id="GO:0004018">
    <property type="term" value="F:N6-(1,2-dicarboxyethyl)AMP AMP-lyase (fumarate-forming) activity"/>
    <property type="evidence" value="ECO:0007669"/>
    <property type="project" value="TreeGrafter"/>
</dbReference>
<dbReference type="Proteomes" id="UP000002417">
    <property type="component" value="Plasmid pXAUT01"/>
</dbReference>
<accession>A7IPY7</accession>
<keyword evidence="3" id="KW-0614">Plasmid</keyword>
<protein>
    <submittedName>
        <fullName evidence="3">Fumarate lyase</fullName>
    </submittedName>
</protein>
<dbReference type="InterPro" id="IPR019468">
    <property type="entry name" value="AdenyloSucc_lyase_C"/>
</dbReference>
<evidence type="ECO:0000313" key="4">
    <source>
        <dbReference type="Proteomes" id="UP000002417"/>
    </source>
</evidence>
<geneLocation type="plasmid" evidence="3 4">
    <name>pXAUT01</name>
</geneLocation>
<keyword evidence="4" id="KW-1185">Reference proteome</keyword>
<dbReference type="GO" id="GO:0070626">
    <property type="term" value="F:(S)-2-(5-amino-1-(5-phospho-D-ribosyl)imidazole-4-carboxamido) succinate lyase (fumarate-forming) activity"/>
    <property type="evidence" value="ECO:0007669"/>
    <property type="project" value="TreeGrafter"/>
</dbReference>
<dbReference type="HOGENOM" id="CLU_030949_3_3_5"/>
<dbReference type="eggNOG" id="COG0015">
    <property type="taxonomic scope" value="Bacteria"/>
</dbReference>
<dbReference type="GO" id="GO:0005829">
    <property type="term" value="C:cytosol"/>
    <property type="evidence" value="ECO:0007669"/>
    <property type="project" value="TreeGrafter"/>
</dbReference>
<dbReference type="PROSITE" id="PS00163">
    <property type="entry name" value="FUMARATE_LYASES"/>
    <property type="match status" value="1"/>
</dbReference>
<dbReference type="GO" id="GO:0044208">
    <property type="term" value="P:'de novo' AMP biosynthetic process"/>
    <property type="evidence" value="ECO:0007669"/>
    <property type="project" value="TreeGrafter"/>
</dbReference>
<dbReference type="PANTHER" id="PTHR43172:SF1">
    <property type="entry name" value="ADENYLOSUCCINATE LYASE"/>
    <property type="match status" value="1"/>
</dbReference>
<dbReference type="InterPro" id="IPR008948">
    <property type="entry name" value="L-Aspartase-like"/>
</dbReference>
<proteinExistence type="predicted"/>